<dbReference type="Proteomes" id="UP000622860">
    <property type="component" value="Unassembled WGS sequence"/>
</dbReference>
<gene>
    <name evidence="2" type="primary">yjgB</name>
    <name evidence="2" type="ORF">GCM10011398_25410</name>
</gene>
<evidence type="ECO:0000313" key="3">
    <source>
        <dbReference type="Proteomes" id="UP000622860"/>
    </source>
</evidence>
<dbReference type="InterPro" id="IPR025453">
    <property type="entry name" value="DUF4309"/>
</dbReference>
<sequence length="198" mass="21419">MAFNKTASKLIAVSLITGLVFGMGSLSHTGQVHAESGAAVTSSAANQNAVDTLTNLYDHAFSGEMPGNIQGLKINDSTKKAVHQKLGSPHEVNNQFDLYGWNMGNPGYGFAYNNDNTISEIRNFGTGVERQTNLGGITPDLLANELGHADKVLDVPMTDETDYVYRTGDYELHFIVGDNPIIEGYDKTVNHVNLKEAK</sequence>
<evidence type="ECO:0000313" key="2">
    <source>
        <dbReference type="EMBL" id="GGG79040.1"/>
    </source>
</evidence>
<accession>A0A917HHD6</accession>
<protein>
    <recommendedName>
        <fullName evidence="4">DUF4309 domain-containing protein</fullName>
    </recommendedName>
</protein>
<organism evidence="2 3">
    <name type="scientific">Virgibacillus oceani</name>
    <dbReference type="NCBI Taxonomy" id="1479511"/>
    <lineage>
        <taxon>Bacteria</taxon>
        <taxon>Bacillati</taxon>
        <taxon>Bacillota</taxon>
        <taxon>Bacilli</taxon>
        <taxon>Bacillales</taxon>
        <taxon>Bacillaceae</taxon>
        <taxon>Virgibacillus</taxon>
    </lineage>
</organism>
<dbReference type="RefSeq" id="WP_188455744.1">
    <property type="nucleotide sequence ID" value="NZ_BMFR01000010.1"/>
</dbReference>
<evidence type="ECO:0000256" key="1">
    <source>
        <dbReference type="SAM" id="SignalP"/>
    </source>
</evidence>
<comment type="caution">
    <text evidence="2">The sequence shown here is derived from an EMBL/GenBank/DDBJ whole genome shotgun (WGS) entry which is preliminary data.</text>
</comment>
<feature type="chain" id="PRO_5037113599" description="DUF4309 domain-containing protein" evidence="1">
    <location>
        <begin position="35"/>
        <end position="198"/>
    </location>
</feature>
<dbReference type="Pfam" id="PF14172">
    <property type="entry name" value="DUF4309"/>
    <property type="match status" value="1"/>
</dbReference>
<proteinExistence type="predicted"/>
<evidence type="ECO:0008006" key="4">
    <source>
        <dbReference type="Google" id="ProtNLM"/>
    </source>
</evidence>
<reference evidence="2" key="2">
    <citation type="submission" date="2020-09" db="EMBL/GenBank/DDBJ databases">
        <authorList>
            <person name="Sun Q."/>
            <person name="Zhou Y."/>
        </authorList>
    </citation>
    <scope>NUCLEOTIDE SEQUENCE</scope>
    <source>
        <strain evidence="2">CGMCC 1.12754</strain>
    </source>
</reference>
<keyword evidence="3" id="KW-1185">Reference proteome</keyword>
<reference evidence="2" key="1">
    <citation type="journal article" date="2014" name="Int. J. Syst. Evol. Microbiol.">
        <title>Complete genome sequence of Corynebacterium casei LMG S-19264T (=DSM 44701T), isolated from a smear-ripened cheese.</title>
        <authorList>
            <consortium name="US DOE Joint Genome Institute (JGI-PGF)"/>
            <person name="Walter F."/>
            <person name="Albersmeier A."/>
            <person name="Kalinowski J."/>
            <person name="Ruckert C."/>
        </authorList>
    </citation>
    <scope>NUCLEOTIDE SEQUENCE</scope>
    <source>
        <strain evidence="2">CGMCC 1.12754</strain>
    </source>
</reference>
<dbReference type="EMBL" id="BMFR01000010">
    <property type="protein sequence ID" value="GGG79040.1"/>
    <property type="molecule type" value="Genomic_DNA"/>
</dbReference>
<keyword evidence="1" id="KW-0732">Signal</keyword>
<dbReference type="AlphaFoldDB" id="A0A917HHD6"/>
<feature type="signal peptide" evidence="1">
    <location>
        <begin position="1"/>
        <end position="34"/>
    </location>
</feature>
<name>A0A917HHD6_9BACI</name>